<dbReference type="InterPro" id="IPR006530">
    <property type="entry name" value="YD"/>
</dbReference>
<dbReference type="EMBL" id="JAHLQI010000001">
    <property type="protein sequence ID" value="MBU5489450.1"/>
    <property type="molecule type" value="Genomic_DNA"/>
</dbReference>
<reference evidence="1 2" key="1">
    <citation type="submission" date="2021-06" db="EMBL/GenBank/DDBJ databases">
        <authorList>
            <person name="Sun Q."/>
            <person name="Li D."/>
        </authorList>
    </citation>
    <scope>NUCLEOTIDE SEQUENCE [LARGE SCALE GENOMIC DNA]</scope>
    <source>
        <strain evidence="1 2">MSJd-7</strain>
    </source>
</reference>
<dbReference type="RefSeq" id="WP_216469044.1">
    <property type="nucleotide sequence ID" value="NZ_JAHLQI010000001.1"/>
</dbReference>
<dbReference type="NCBIfam" id="TIGR01643">
    <property type="entry name" value="YD_repeat_2x"/>
    <property type="match status" value="1"/>
</dbReference>
<accession>A0ABS6EP33</accession>
<proteinExistence type="predicted"/>
<protein>
    <recommendedName>
        <fullName evidence="3">RHS repeat protein</fullName>
    </recommendedName>
</protein>
<keyword evidence="2" id="KW-1185">Reference proteome</keyword>
<organism evidence="1 2">
    <name type="scientific">Butyricicoccus intestinisimiae</name>
    <dbReference type="NCBI Taxonomy" id="2841509"/>
    <lineage>
        <taxon>Bacteria</taxon>
        <taxon>Bacillati</taxon>
        <taxon>Bacillota</taxon>
        <taxon>Clostridia</taxon>
        <taxon>Eubacteriales</taxon>
        <taxon>Butyricicoccaceae</taxon>
        <taxon>Butyricicoccus</taxon>
    </lineage>
</organism>
<gene>
    <name evidence="1" type="ORF">KQI75_02205</name>
</gene>
<dbReference type="InterPro" id="IPR031325">
    <property type="entry name" value="RHS_repeat"/>
</dbReference>
<dbReference type="Proteomes" id="UP000783588">
    <property type="component" value="Unassembled WGS sequence"/>
</dbReference>
<comment type="caution">
    <text evidence="1">The sequence shown here is derived from an EMBL/GenBank/DDBJ whole genome shotgun (WGS) entry which is preliminary data.</text>
</comment>
<sequence>MSTSETGDTTTNYTYEDETDRQHLTYITGKLSVEYVYENGNLIKTTYANGNTVELVYDVFDRVVEEKYNGTVKYRYVYNGEGDLAKKIEVQRSGLSEKEVNVVNYEYDSLDRLIHSSEERIEDGKTTEVQRSEHIYDGENRITKQSWSVGGEAGRSEKLYVQHNGWYASKHEDGEWRNHFLWL</sequence>
<name>A0ABS6EP33_9FIRM</name>
<evidence type="ECO:0000313" key="2">
    <source>
        <dbReference type="Proteomes" id="UP000783588"/>
    </source>
</evidence>
<dbReference type="Pfam" id="PF05593">
    <property type="entry name" value="RHS_repeat"/>
    <property type="match status" value="1"/>
</dbReference>
<evidence type="ECO:0008006" key="3">
    <source>
        <dbReference type="Google" id="ProtNLM"/>
    </source>
</evidence>
<evidence type="ECO:0000313" key="1">
    <source>
        <dbReference type="EMBL" id="MBU5489450.1"/>
    </source>
</evidence>